<accession>A0A231V338</accession>
<keyword evidence="3 6" id="KW-0812">Transmembrane</keyword>
<name>A0A231V338_9HYPH</name>
<evidence type="ECO:0000256" key="1">
    <source>
        <dbReference type="ARBA" id="ARBA00004651"/>
    </source>
</evidence>
<feature type="transmembrane region" description="Helical" evidence="6">
    <location>
        <begin position="145"/>
        <end position="174"/>
    </location>
</feature>
<comment type="caution">
    <text evidence="7">The sequence shown here is derived from an EMBL/GenBank/DDBJ whole genome shotgun (WGS) entry which is preliminary data.</text>
</comment>
<dbReference type="Proteomes" id="UP000215405">
    <property type="component" value="Unassembled WGS sequence"/>
</dbReference>
<proteinExistence type="predicted"/>
<comment type="subcellular location">
    <subcellularLocation>
        <location evidence="1">Cell membrane</location>
        <topology evidence="1">Multi-pass membrane protein</topology>
    </subcellularLocation>
</comment>
<evidence type="ECO:0000256" key="6">
    <source>
        <dbReference type="SAM" id="Phobius"/>
    </source>
</evidence>
<evidence type="ECO:0000313" key="8">
    <source>
        <dbReference type="Proteomes" id="UP000215405"/>
    </source>
</evidence>
<dbReference type="RefSeq" id="WP_206608858.1">
    <property type="nucleotide sequence ID" value="NZ_NBYO01000001.1"/>
</dbReference>
<organism evidence="7 8">
    <name type="scientific">Notoacmeibacter marinus</name>
    <dbReference type="NCBI Taxonomy" id="1876515"/>
    <lineage>
        <taxon>Bacteria</taxon>
        <taxon>Pseudomonadati</taxon>
        <taxon>Pseudomonadota</taxon>
        <taxon>Alphaproteobacteria</taxon>
        <taxon>Hyphomicrobiales</taxon>
        <taxon>Notoacmeibacteraceae</taxon>
        <taxon>Notoacmeibacter</taxon>
    </lineage>
</organism>
<gene>
    <name evidence="7" type="ORF">B7H23_06695</name>
</gene>
<keyword evidence="8" id="KW-1185">Reference proteome</keyword>
<feature type="transmembrane region" description="Helical" evidence="6">
    <location>
        <begin position="42"/>
        <end position="69"/>
    </location>
</feature>
<reference evidence="8" key="1">
    <citation type="journal article" date="2017" name="Int. J. Syst. Evol. Microbiol.">
        <title>Notoacmeibacter marinus gen. nov., sp. nov., isolated from the gut of a limpet and proposal of Notoacmeibacteraceae fam. nov. in the order Rhizobiales of the class Alphaproteobacteria.</title>
        <authorList>
            <person name="Huang Z."/>
            <person name="Guo F."/>
            <person name="Lai Q."/>
        </authorList>
    </citation>
    <scope>NUCLEOTIDE SEQUENCE [LARGE SCALE GENOMIC DNA]</scope>
    <source>
        <strain evidence="8">XMTR2A4</strain>
    </source>
</reference>
<dbReference type="Pfam" id="PF01810">
    <property type="entry name" value="LysE"/>
    <property type="match status" value="1"/>
</dbReference>
<sequence>MIDISSYIAFVLASVLILVIPGPTITLIVARAAAHGRATLAPAVAGVGLGDLFAASISLAGVGVLLATSATLFEIVRYAGAAWLIFLSIRLWRSGSPKTEATAQPKGLSPRRLFAETFLVTLLNPKGILFFVAFVPLFIAQDLPFLPQAVVLVLTFVLLSIVNAALYGLLAGWAHEAVRSPAFRRGLNRFGAIALFGSAAMALAARRP</sequence>
<feature type="transmembrane region" description="Helical" evidence="6">
    <location>
        <begin position="186"/>
        <end position="205"/>
    </location>
</feature>
<feature type="transmembrane region" description="Helical" evidence="6">
    <location>
        <begin position="113"/>
        <end position="139"/>
    </location>
</feature>
<evidence type="ECO:0000256" key="2">
    <source>
        <dbReference type="ARBA" id="ARBA00022475"/>
    </source>
</evidence>
<keyword evidence="2" id="KW-1003">Cell membrane</keyword>
<dbReference type="PANTHER" id="PTHR30086">
    <property type="entry name" value="ARGININE EXPORTER PROTEIN ARGO"/>
    <property type="match status" value="1"/>
</dbReference>
<dbReference type="EMBL" id="NBYO01000001">
    <property type="protein sequence ID" value="OXT02574.1"/>
    <property type="molecule type" value="Genomic_DNA"/>
</dbReference>
<feature type="transmembrane region" description="Helical" evidence="6">
    <location>
        <begin position="6"/>
        <end position="30"/>
    </location>
</feature>
<dbReference type="AlphaFoldDB" id="A0A231V338"/>
<evidence type="ECO:0000256" key="4">
    <source>
        <dbReference type="ARBA" id="ARBA00022989"/>
    </source>
</evidence>
<protein>
    <recommendedName>
        <fullName evidence="9">Lysine transporter LysE</fullName>
    </recommendedName>
</protein>
<evidence type="ECO:0000256" key="5">
    <source>
        <dbReference type="ARBA" id="ARBA00023136"/>
    </source>
</evidence>
<dbReference type="InterPro" id="IPR001123">
    <property type="entry name" value="LeuE-type"/>
</dbReference>
<dbReference type="GO" id="GO:0005886">
    <property type="term" value="C:plasma membrane"/>
    <property type="evidence" value="ECO:0007669"/>
    <property type="project" value="UniProtKB-SubCell"/>
</dbReference>
<dbReference type="PANTHER" id="PTHR30086:SF20">
    <property type="entry name" value="ARGININE EXPORTER PROTEIN ARGO-RELATED"/>
    <property type="match status" value="1"/>
</dbReference>
<dbReference type="PIRSF" id="PIRSF006324">
    <property type="entry name" value="LeuE"/>
    <property type="match status" value="1"/>
</dbReference>
<evidence type="ECO:0008006" key="9">
    <source>
        <dbReference type="Google" id="ProtNLM"/>
    </source>
</evidence>
<evidence type="ECO:0000313" key="7">
    <source>
        <dbReference type="EMBL" id="OXT02574.1"/>
    </source>
</evidence>
<keyword evidence="4 6" id="KW-1133">Transmembrane helix</keyword>
<dbReference type="GO" id="GO:0015171">
    <property type="term" value="F:amino acid transmembrane transporter activity"/>
    <property type="evidence" value="ECO:0007669"/>
    <property type="project" value="TreeGrafter"/>
</dbReference>
<evidence type="ECO:0000256" key="3">
    <source>
        <dbReference type="ARBA" id="ARBA00022692"/>
    </source>
</evidence>
<keyword evidence="5 6" id="KW-0472">Membrane</keyword>